<dbReference type="RefSeq" id="WP_068649731.1">
    <property type="nucleotide sequence ID" value="NZ_CP043611.1"/>
</dbReference>
<name>A0A162KF14_9BACL</name>
<keyword evidence="2" id="KW-1185">Reference proteome</keyword>
<accession>A0A162KF14</accession>
<evidence type="ECO:0000313" key="2">
    <source>
        <dbReference type="Proteomes" id="UP000077355"/>
    </source>
</evidence>
<dbReference type="AlphaFoldDB" id="A0A162KF14"/>
<organism evidence="1 2">
    <name type="scientific">Paenibacillus antarcticus</name>
    <dbReference type="NCBI Taxonomy" id="253703"/>
    <lineage>
        <taxon>Bacteria</taxon>
        <taxon>Bacillati</taxon>
        <taxon>Bacillota</taxon>
        <taxon>Bacilli</taxon>
        <taxon>Bacillales</taxon>
        <taxon>Paenibacillaceae</taxon>
        <taxon>Paenibacillus</taxon>
    </lineage>
</organism>
<gene>
    <name evidence="1" type="ORF">PBAT_11695</name>
</gene>
<dbReference type="Proteomes" id="UP000077355">
    <property type="component" value="Unassembled WGS sequence"/>
</dbReference>
<dbReference type="EMBL" id="LVJI01000016">
    <property type="protein sequence ID" value="OAB45578.1"/>
    <property type="molecule type" value="Genomic_DNA"/>
</dbReference>
<reference evidence="1 2" key="1">
    <citation type="submission" date="2016-03" db="EMBL/GenBank/DDBJ databases">
        <title>Draft genome sequence of Paenibacillus antarcticus CECT 5836.</title>
        <authorList>
            <person name="Shin S.-K."/>
            <person name="Yi H."/>
        </authorList>
    </citation>
    <scope>NUCLEOTIDE SEQUENCE [LARGE SCALE GENOMIC DNA]</scope>
    <source>
        <strain evidence="1 2">CECT 5836</strain>
    </source>
</reference>
<dbReference type="PROSITE" id="PS51257">
    <property type="entry name" value="PROKAR_LIPOPROTEIN"/>
    <property type="match status" value="1"/>
</dbReference>
<evidence type="ECO:0000313" key="1">
    <source>
        <dbReference type="EMBL" id="OAB45578.1"/>
    </source>
</evidence>
<proteinExistence type="predicted"/>
<sequence>MGRLCSLLFVLLLIITGCSKDVKINTNTMPQSLPADFDFMVSFGYGEVTKNEINTYQDTVVKDLVINGTATANMTFTVDEMRIIYEKMREINIMGTKDLVPTNQNCGKKPFSKDRWKISVNGVTKELTWSEEYCDVTSDAQELLELRTFIQDIVADKDAYKELPQAEGGYD</sequence>
<comment type="caution">
    <text evidence="1">The sequence shown here is derived from an EMBL/GenBank/DDBJ whole genome shotgun (WGS) entry which is preliminary data.</text>
</comment>
<protein>
    <submittedName>
        <fullName evidence="1">Uncharacterized protein</fullName>
    </submittedName>
</protein>
<dbReference type="OrthoDB" id="1954789at2"/>